<evidence type="ECO:0000313" key="2">
    <source>
        <dbReference type="Proteomes" id="UP000235347"/>
    </source>
</evidence>
<sequence>MQDQAQKIASTASAAYELMPHALAFDQANVQDETIKLILKSFHIDDPWGEMSRLSSRLGLTALPLDETYRMAAQRRHRAAHVANADTPQADLHQFTIDATGIAIGFDALLTRALERMRARDSRYLQGIQKVSSNSLTVRAVRPHGARWRETVEGRTTAVKIGTSLDSLLPAARSRCARGKNLLVVFESGSQVREWDCY</sequence>
<dbReference type="AlphaFoldDB" id="A0A2N7VW55"/>
<proteinExistence type="predicted"/>
<gene>
    <name evidence="1" type="ORF">C0Z19_18305</name>
</gene>
<organism evidence="1 2">
    <name type="scientific">Trinickia soli</name>
    <dbReference type="NCBI Taxonomy" id="380675"/>
    <lineage>
        <taxon>Bacteria</taxon>
        <taxon>Pseudomonadati</taxon>
        <taxon>Pseudomonadota</taxon>
        <taxon>Betaproteobacteria</taxon>
        <taxon>Burkholderiales</taxon>
        <taxon>Burkholderiaceae</taxon>
        <taxon>Trinickia</taxon>
    </lineage>
</organism>
<comment type="caution">
    <text evidence="1">The sequence shown here is derived from an EMBL/GenBank/DDBJ whole genome shotgun (WGS) entry which is preliminary data.</text>
</comment>
<keyword evidence="2" id="KW-1185">Reference proteome</keyword>
<reference evidence="1 2" key="1">
    <citation type="submission" date="2018-01" db="EMBL/GenBank/DDBJ databases">
        <title>Whole genome analyses suggest that Burkholderia sensu lato contains two further novel genera in the rhizoxinica-symbiotica group Mycetohabitans gen. nov., and Trinickia gen. nov.: implications for the evolution of diazotrophy and nodulation in the Burkholderiaceae.</title>
        <authorList>
            <person name="Estrada-de los Santos P."/>
            <person name="Palmer M."/>
            <person name="Chavez-Ramirez B."/>
            <person name="Beukes C."/>
            <person name="Steenkamp E.T."/>
            <person name="Hirsch A.M."/>
            <person name="Manyaka P."/>
            <person name="Maluk M."/>
            <person name="Lafos M."/>
            <person name="Crook M."/>
            <person name="Gross E."/>
            <person name="Simon M.F."/>
            <person name="Bueno dos Reis Junior F."/>
            <person name="Poole P.S."/>
            <person name="Venter S.N."/>
            <person name="James E.K."/>
        </authorList>
    </citation>
    <scope>NUCLEOTIDE SEQUENCE [LARGE SCALE GENOMIC DNA]</scope>
    <source>
        <strain evidence="1 2">GP25-8</strain>
    </source>
</reference>
<accession>A0A2N7VW55</accession>
<evidence type="ECO:0008006" key="3">
    <source>
        <dbReference type="Google" id="ProtNLM"/>
    </source>
</evidence>
<dbReference type="EMBL" id="PNYB01000016">
    <property type="protein sequence ID" value="PMS21385.1"/>
    <property type="molecule type" value="Genomic_DNA"/>
</dbReference>
<evidence type="ECO:0000313" key="1">
    <source>
        <dbReference type="EMBL" id="PMS21385.1"/>
    </source>
</evidence>
<dbReference type="Proteomes" id="UP000235347">
    <property type="component" value="Unassembled WGS sequence"/>
</dbReference>
<name>A0A2N7VW55_9BURK</name>
<protein>
    <recommendedName>
        <fullName evidence="3">RiboL-PSP-HEPN domain-containing protein</fullName>
    </recommendedName>
</protein>